<evidence type="ECO:0000313" key="2">
    <source>
        <dbReference type="Proteomes" id="UP000694700"/>
    </source>
</evidence>
<accession>A0A8C2B7Z9</accession>
<dbReference type="AlphaFoldDB" id="A0A8C2B7Z9"/>
<protein>
    <recommendedName>
        <fullName evidence="3">Transposase Tc1-like domain-containing protein</fullName>
    </recommendedName>
</protein>
<reference evidence="1" key="1">
    <citation type="submission" date="2025-08" db="UniProtKB">
        <authorList>
            <consortium name="Ensembl"/>
        </authorList>
    </citation>
    <scope>IDENTIFICATION</scope>
</reference>
<dbReference type="Proteomes" id="UP000694700">
    <property type="component" value="Unplaced"/>
</dbReference>
<dbReference type="Pfam" id="PF13565">
    <property type="entry name" value="HTH_32"/>
    <property type="match status" value="1"/>
</dbReference>
<evidence type="ECO:0000313" key="1">
    <source>
        <dbReference type="Ensembl" id="ENSCCRP00015116750.1"/>
    </source>
</evidence>
<sequence length="109" mass="12357">MIIQTIISTECQHSVSDLGFACSNCIYKATGVLSNRHRTGRPRKTTAVDDRNIVRAFRKDPKTTVSEISNNLQRAGVKVSQSTVSKISKKNRKARLEFAKKYRDEPQKF</sequence>
<organism evidence="1 2">
    <name type="scientific">Cyprinus carpio</name>
    <name type="common">Common carp</name>
    <dbReference type="NCBI Taxonomy" id="7962"/>
    <lineage>
        <taxon>Eukaryota</taxon>
        <taxon>Metazoa</taxon>
        <taxon>Chordata</taxon>
        <taxon>Craniata</taxon>
        <taxon>Vertebrata</taxon>
        <taxon>Euteleostomi</taxon>
        <taxon>Actinopterygii</taxon>
        <taxon>Neopterygii</taxon>
        <taxon>Teleostei</taxon>
        <taxon>Ostariophysi</taxon>
        <taxon>Cypriniformes</taxon>
        <taxon>Cyprinidae</taxon>
        <taxon>Cyprininae</taxon>
        <taxon>Cyprinus</taxon>
    </lineage>
</organism>
<name>A0A8C2B7Z9_CYPCA</name>
<evidence type="ECO:0008006" key="3">
    <source>
        <dbReference type="Google" id="ProtNLM"/>
    </source>
</evidence>
<dbReference type="Ensembl" id="ENSCCRT00015120447.1">
    <property type="protein sequence ID" value="ENSCCRP00015116750.1"/>
    <property type="gene ID" value="ENSCCRG00015046107.1"/>
</dbReference>
<proteinExistence type="predicted"/>